<reference evidence="1" key="1">
    <citation type="submission" date="2022-11" db="EMBL/GenBank/DDBJ databases">
        <title>Identification and genomic analyses of a novel endophytic actinobacterium Streptomyces endophytica sp. nov. with potential for biocontrol of Yam anthracnose.</title>
        <authorList>
            <person name="Huang X."/>
        </authorList>
    </citation>
    <scope>NUCLEOTIDE SEQUENCE</scope>
    <source>
        <strain evidence="1">HNM0140</strain>
    </source>
</reference>
<dbReference type="RefSeq" id="WP_265361694.1">
    <property type="nucleotide sequence ID" value="NZ_CP110636.1"/>
</dbReference>
<sequence>MTGDFRLAVGHRYETRGLPRPTAHFSGTVVAEVVAQLVAELVAFEPWALEPEGRGTRLFLVHEGFGRTARTRYRCTASWAAAGERSWGRAWAGARRAVTGAAPAVVHVHLRMHPHVNAAMIPGS</sequence>
<dbReference type="EMBL" id="CP110636">
    <property type="protein sequence ID" value="UZJ30233.1"/>
    <property type="molecule type" value="Genomic_DNA"/>
</dbReference>
<evidence type="ECO:0000313" key="1">
    <source>
        <dbReference type="EMBL" id="UZJ30233.1"/>
    </source>
</evidence>
<protein>
    <submittedName>
        <fullName evidence="1">Uncharacterized protein</fullName>
    </submittedName>
</protein>
<evidence type="ECO:0000313" key="2">
    <source>
        <dbReference type="Proteomes" id="UP001164959"/>
    </source>
</evidence>
<accession>A0ABY6P8T4</accession>
<organism evidence="1 2">
    <name type="scientific">Streptomyces endophytica</name>
    <dbReference type="NCBI Taxonomy" id="2991496"/>
    <lineage>
        <taxon>Bacteria</taxon>
        <taxon>Bacillati</taxon>
        <taxon>Actinomycetota</taxon>
        <taxon>Actinomycetes</taxon>
        <taxon>Kitasatosporales</taxon>
        <taxon>Streptomycetaceae</taxon>
        <taxon>Streptomyces</taxon>
    </lineage>
</organism>
<gene>
    <name evidence="1" type="ORF">OJ254_07215</name>
</gene>
<name>A0ABY6P8T4_9ACTN</name>
<dbReference type="Proteomes" id="UP001164959">
    <property type="component" value="Chromosome"/>
</dbReference>
<dbReference type="SUPFAM" id="SSF55961">
    <property type="entry name" value="Bet v1-like"/>
    <property type="match status" value="1"/>
</dbReference>
<proteinExistence type="predicted"/>
<keyword evidence="2" id="KW-1185">Reference proteome</keyword>